<dbReference type="Gene3D" id="3.30.565.10">
    <property type="entry name" value="Histidine kinase-like ATPase, C-terminal domain"/>
    <property type="match status" value="1"/>
</dbReference>
<keyword evidence="8" id="KW-0067">ATP-binding</keyword>
<keyword evidence="2" id="KW-1003">Cell membrane</keyword>
<evidence type="ECO:0000259" key="13">
    <source>
        <dbReference type="PROSITE" id="PS50885"/>
    </source>
</evidence>
<evidence type="ECO:0000313" key="15">
    <source>
        <dbReference type="Proteomes" id="UP001232245"/>
    </source>
</evidence>
<feature type="domain" description="HAMP" evidence="13">
    <location>
        <begin position="323"/>
        <end position="375"/>
    </location>
</feature>
<dbReference type="SUPFAM" id="SSF55874">
    <property type="entry name" value="ATPase domain of HSP90 chaperone/DNA topoisomerase II/histidine kinase"/>
    <property type="match status" value="1"/>
</dbReference>
<evidence type="ECO:0000256" key="1">
    <source>
        <dbReference type="ARBA" id="ARBA00004651"/>
    </source>
</evidence>
<dbReference type="Proteomes" id="UP001232245">
    <property type="component" value="Unassembled WGS sequence"/>
</dbReference>
<keyword evidence="3" id="KW-0597">Phosphoprotein</keyword>
<dbReference type="SMART" id="SM00304">
    <property type="entry name" value="HAMP"/>
    <property type="match status" value="1"/>
</dbReference>
<gene>
    <name evidence="14" type="ORF">J2S02_002620</name>
</gene>
<evidence type="ECO:0000256" key="12">
    <source>
        <dbReference type="SAM" id="Phobius"/>
    </source>
</evidence>
<evidence type="ECO:0000256" key="9">
    <source>
        <dbReference type="ARBA" id="ARBA00022989"/>
    </source>
</evidence>
<evidence type="ECO:0000256" key="2">
    <source>
        <dbReference type="ARBA" id="ARBA00022475"/>
    </source>
</evidence>
<evidence type="ECO:0000313" key="14">
    <source>
        <dbReference type="EMBL" id="MDQ0226275.1"/>
    </source>
</evidence>
<accession>A0ABT9Z2P3</accession>
<dbReference type="CDD" id="cd06225">
    <property type="entry name" value="HAMP"/>
    <property type="match status" value="1"/>
</dbReference>
<feature type="transmembrane region" description="Helical" evidence="12">
    <location>
        <begin position="12"/>
        <end position="33"/>
    </location>
</feature>
<reference evidence="14 15" key="1">
    <citation type="submission" date="2023-07" db="EMBL/GenBank/DDBJ databases">
        <title>Genomic Encyclopedia of Type Strains, Phase IV (KMG-IV): sequencing the most valuable type-strain genomes for metagenomic binning, comparative biology and taxonomic classification.</title>
        <authorList>
            <person name="Goeker M."/>
        </authorList>
    </citation>
    <scope>NUCLEOTIDE SEQUENCE [LARGE SCALE GENOMIC DNA]</scope>
    <source>
        <strain evidence="14 15">DSM 17723</strain>
    </source>
</reference>
<feature type="transmembrane region" description="Helical" evidence="12">
    <location>
        <begin position="303"/>
        <end position="321"/>
    </location>
</feature>
<dbReference type="Pfam" id="PF06580">
    <property type="entry name" value="His_kinase"/>
    <property type="match status" value="1"/>
</dbReference>
<dbReference type="EC" id="2.7.13.3" evidence="14"/>
<protein>
    <submittedName>
        <fullName evidence="14">Two-component system sensor histidine kinase YesM</fullName>
        <ecNumber evidence="14">2.7.13.3</ecNumber>
    </submittedName>
</protein>
<keyword evidence="10" id="KW-0902">Two-component regulatory system</keyword>
<keyword evidence="9 12" id="KW-1133">Transmembrane helix</keyword>
<dbReference type="CDD" id="cd18774">
    <property type="entry name" value="PDC2_HK_sensor"/>
    <property type="match status" value="1"/>
</dbReference>
<dbReference type="InterPro" id="IPR010559">
    <property type="entry name" value="Sig_transdc_His_kin_internal"/>
</dbReference>
<dbReference type="PANTHER" id="PTHR34220">
    <property type="entry name" value="SENSOR HISTIDINE KINASE YPDA"/>
    <property type="match status" value="1"/>
</dbReference>
<keyword evidence="5 12" id="KW-0812">Transmembrane</keyword>
<dbReference type="Gene3D" id="3.30.450.20">
    <property type="entry name" value="PAS domain"/>
    <property type="match status" value="1"/>
</dbReference>
<comment type="subcellular location">
    <subcellularLocation>
        <location evidence="1">Cell membrane</location>
        <topology evidence="1">Multi-pass membrane protein</topology>
    </subcellularLocation>
</comment>
<dbReference type="InterPro" id="IPR003660">
    <property type="entry name" value="HAMP_dom"/>
</dbReference>
<evidence type="ECO:0000256" key="11">
    <source>
        <dbReference type="ARBA" id="ARBA00023136"/>
    </source>
</evidence>
<evidence type="ECO:0000256" key="4">
    <source>
        <dbReference type="ARBA" id="ARBA00022679"/>
    </source>
</evidence>
<dbReference type="Gene3D" id="6.10.340.10">
    <property type="match status" value="1"/>
</dbReference>
<dbReference type="Pfam" id="PF00672">
    <property type="entry name" value="HAMP"/>
    <property type="match status" value="1"/>
</dbReference>
<dbReference type="GO" id="GO:0004673">
    <property type="term" value="F:protein histidine kinase activity"/>
    <property type="evidence" value="ECO:0007669"/>
    <property type="project" value="UniProtKB-EC"/>
</dbReference>
<name>A0ABT9Z2P3_9BACI</name>
<evidence type="ECO:0000256" key="5">
    <source>
        <dbReference type="ARBA" id="ARBA00022692"/>
    </source>
</evidence>
<keyword evidence="4 14" id="KW-0808">Transferase</keyword>
<evidence type="ECO:0000256" key="7">
    <source>
        <dbReference type="ARBA" id="ARBA00022777"/>
    </source>
</evidence>
<comment type="caution">
    <text evidence="14">The sequence shown here is derived from an EMBL/GenBank/DDBJ whole genome shotgun (WGS) entry which is preliminary data.</text>
</comment>
<keyword evidence="15" id="KW-1185">Reference proteome</keyword>
<evidence type="ECO:0000256" key="3">
    <source>
        <dbReference type="ARBA" id="ARBA00022553"/>
    </source>
</evidence>
<keyword evidence="6" id="KW-0547">Nucleotide-binding</keyword>
<evidence type="ECO:0000256" key="10">
    <source>
        <dbReference type="ARBA" id="ARBA00023012"/>
    </source>
</evidence>
<dbReference type="InterPro" id="IPR050640">
    <property type="entry name" value="Bact_2-comp_sensor_kinase"/>
</dbReference>
<evidence type="ECO:0000256" key="6">
    <source>
        <dbReference type="ARBA" id="ARBA00022741"/>
    </source>
</evidence>
<keyword evidence="7 14" id="KW-0418">Kinase</keyword>
<proteinExistence type="predicted"/>
<dbReference type="InterPro" id="IPR003594">
    <property type="entry name" value="HATPase_dom"/>
</dbReference>
<dbReference type="InterPro" id="IPR036890">
    <property type="entry name" value="HATPase_C_sf"/>
</dbReference>
<dbReference type="EMBL" id="JAUSTZ010000004">
    <property type="protein sequence ID" value="MDQ0226275.1"/>
    <property type="molecule type" value="Genomic_DNA"/>
</dbReference>
<evidence type="ECO:0000256" key="8">
    <source>
        <dbReference type="ARBA" id="ARBA00022840"/>
    </source>
</evidence>
<dbReference type="Pfam" id="PF02518">
    <property type="entry name" value="HATPase_c"/>
    <property type="match status" value="1"/>
</dbReference>
<keyword evidence="11 12" id="KW-0472">Membrane</keyword>
<sequence>MKIRDLLKHNSLFVIMFNFTIISIFFVSFIIIWTTIRMSEDFFIDKFSITNTKVINRVKGDFESFHSSIVTATNELLKSGNLKTILTSEQTNKERMTAYYNLNLLMERVKSTVDGYDVSINVIGKNGISYSTDRTYWPISDAELKNSRISSNTLDEPKKLMYQYDKRTRLNTNRIGGAYIVASKAFMERLSGKIYGTMYIAIQENEFAKFYSNFTSKGNDIVLIDGNGFIVSSNRKELIGKKDKELLSHAETLKNNTNHYVTEDFLGKEHIFFSEYLPSYDMYILNMIDKHTAIQGLVDKRELAQTLLIIFFVVLIVVFFGSKKLTNSLSRLVKEIANVSKTNFHQSISVQGTYETRKISIAFNSMLEELQDYVEKLISIQKQKRNAELAALQQQINPHFLYNTLTSIKFMVQQGSKEEAEETTTALISLLQNTVGQVNETITVKQEVENLKNYVFINQKRYGTRIHVNYFIASDCQDCLIPKLILQPYIENAFFHGFNRKQNGYIHVLIWRDHATLICEVVDNGDGMSLSKGESDLPNTNRRQERFTGIGIRNVHERIQLIYGEEYGVSIESELDEGTKIKISLPFENDSN</sequence>
<organism evidence="14 15">
    <name type="scientific">Metabacillus niabensis</name>
    <dbReference type="NCBI Taxonomy" id="324854"/>
    <lineage>
        <taxon>Bacteria</taxon>
        <taxon>Bacillati</taxon>
        <taxon>Bacillota</taxon>
        <taxon>Bacilli</taxon>
        <taxon>Bacillales</taxon>
        <taxon>Bacillaceae</taxon>
        <taxon>Metabacillus</taxon>
    </lineage>
</organism>
<dbReference type="RefSeq" id="WP_307190717.1">
    <property type="nucleotide sequence ID" value="NZ_JAUSTZ010000004.1"/>
</dbReference>
<dbReference type="PROSITE" id="PS50885">
    <property type="entry name" value="HAMP"/>
    <property type="match status" value="1"/>
</dbReference>
<dbReference type="PANTHER" id="PTHR34220:SF11">
    <property type="entry name" value="SENSOR PROTEIN KINASE HPTS"/>
    <property type="match status" value="1"/>
</dbReference>